<dbReference type="FunFam" id="2.130.10.10:FF:000220">
    <property type="entry name" value="Actin-related protein 2/3 complex subunit"/>
    <property type="match status" value="1"/>
</dbReference>
<dbReference type="Pfam" id="PF00400">
    <property type="entry name" value="WD40"/>
    <property type="match status" value="2"/>
</dbReference>
<evidence type="ECO:0000256" key="10">
    <source>
        <dbReference type="ARBA" id="ARBA00023212"/>
    </source>
</evidence>
<dbReference type="GO" id="GO:0051015">
    <property type="term" value="F:actin filament binding"/>
    <property type="evidence" value="ECO:0007669"/>
    <property type="project" value="TreeGrafter"/>
</dbReference>
<protein>
    <recommendedName>
        <fullName evidence="11">Arp2/3 complex 41 kDa subunit</fullName>
    </recommendedName>
    <alternativeName>
        <fullName evidence="12">p41-ARC</fullName>
    </alternativeName>
</protein>
<dbReference type="SUPFAM" id="SSF51905">
    <property type="entry name" value="FAD/NAD(P)-binding domain"/>
    <property type="match status" value="2"/>
</dbReference>
<keyword evidence="5" id="KW-0285">Flavoprotein</keyword>
<comment type="caution">
    <text evidence="14">The sequence shown here is derived from an EMBL/GenBank/DDBJ whole genome shotgun (WGS) entry which is preliminary data.</text>
</comment>
<accession>A0A8H4RTA2</accession>
<dbReference type="GO" id="GO:0004499">
    <property type="term" value="F:N,N-dimethylaniline monooxygenase activity"/>
    <property type="evidence" value="ECO:0007669"/>
    <property type="project" value="InterPro"/>
</dbReference>
<dbReference type="SMART" id="SM00320">
    <property type="entry name" value="WD40"/>
    <property type="match status" value="4"/>
</dbReference>
<dbReference type="GO" id="GO:0050661">
    <property type="term" value="F:NADP binding"/>
    <property type="evidence" value="ECO:0007669"/>
    <property type="project" value="InterPro"/>
</dbReference>
<reference evidence="14 15" key="1">
    <citation type="submission" date="2020-03" db="EMBL/GenBank/DDBJ databases">
        <title>Draft Genome Sequence of Cudoniella acicularis.</title>
        <authorList>
            <person name="Buettner E."/>
            <person name="Kellner H."/>
        </authorList>
    </citation>
    <scope>NUCLEOTIDE SEQUENCE [LARGE SCALE GENOMIC DNA]</scope>
    <source>
        <strain evidence="14 15">DSM 108380</strain>
    </source>
</reference>
<keyword evidence="10" id="KW-0206">Cytoskeleton</keyword>
<dbReference type="Gene3D" id="3.50.50.60">
    <property type="entry name" value="FAD/NAD(P)-binding domain"/>
    <property type="match status" value="2"/>
</dbReference>
<name>A0A8H4RTA2_9HELO</name>
<sequence>MASPEVHHLFHHPIADHSFSADKQTLAVARDTSVELYGRTGSGFKLKDELKGHDKTVTSVDIALESGRIVTCSQDRNALVWEPSPTGYKPTLVLLRINRAATFVRWSPSETKFAVGSGARVIAICYFEEENDWWVSKHIKKPIRSTITTVAWHPNSVLLAAGSTDAHARVFSSFIKGVDARPEPGVWGERLPFNTVCGEYLNNSAGWVHAVSFSPSGDALAFAAHDSSITVVYPNGADQPPRAVVSVSTQLLPFMSLIWNGEAEIIAAGYDCEAYRFKGNEGGWQLTGSLESKGRPGLGDAREESAFNMFKQMDLKGKTKDDTQLKTVHQNTISTIRVYEGSGGAVKKFSTGLISIDALAQEQTFDRIRCFERREKAGGCWIEDPKDHVQQIPDFEVCAERKPDLPLPIPEVLPATLPRNTKYRFSETSIYPALETNIDSRAMSYSQEPMAEVRTPLNIERHGKDSPFRHWKVVEDYLQSLLNRNGYEKLVTYNTTVENVSKDKSTGQWVLTLRQSVDTSQNDCDYWWQESFDAVVVATGHYHVPFIPHIDGLPQFERNFPGSVEHSKAWRGPEKYRGKRVIVVGASISGPDISFAMADEVEPPLHSVVRGRYHPYFFDFAFQHPNILRHPPITHIVSNREKNIRTVYFEDGTTLENVHYIIMGTGYTWTLPFLPEIASTIRNNRLPNLYQHIFWREDPSLCFVGAIAAGFTFKVFEWQAVLVARFLANRIHLPPVSEQLKWEEDRIAYKGDGIPFTALYPDFEDYFEEIRKLAGEPKVEEGRQIGRPLPKFEKVWGEDFDKTHLLRIEMWKKVNEAARERIRKDAERDKGELLATTGLKANSLDSLHPTITNRS</sequence>
<evidence type="ECO:0000256" key="6">
    <source>
        <dbReference type="ARBA" id="ARBA00022737"/>
    </source>
</evidence>
<dbReference type="InterPro" id="IPR036188">
    <property type="entry name" value="FAD/NAD-bd_sf"/>
</dbReference>
<dbReference type="SUPFAM" id="SSF50978">
    <property type="entry name" value="WD40 repeat-like"/>
    <property type="match status" value="1"/>
</dbReference>
<dbReference type="Proteomes" id="UP000566819">
    <property type="component" value="Unassembled WGS sequence"/>
</dbReference>
<comment type="similarity">
    <text evidence="2">Belongs to the WD repeat ARPC1 family.</text>
</comment>
<evidence type="ECO:0000256" key="8">
    <source>
        <dbReference type="ARBA" id="ARBA00023002"/>
    </source>
</evidence>
<evidence type="ECO:0000256" key="11">
    <source>
        <dbReference type="ARBA" id="ARBA00041244"/>
    </source>
</evidence>
<keyword evidence="9" id="KW-0009">Actin-binding</keyword>
<dbReference type="InterPro" id="IPR015943">
    <property type="entry name" value="WD40/YVTN_repeat-like_dom_sf"/>
</dbReference>
<dbReference type="PANTHER" id="PTHR10709">
    <property type="entry name" value="ACTIN-RELATED PROTEIN 2/3 COMPLEX SUBUNIT 1"/>
    <property type="match status" value="1"/>
</dbReference>
<evidence type="ECO:0000256" key="12">
    <source>
        <dbReference type="ARBA" id="ARBA00041789"/>
    </source>
</evidence>
<dbReference type="PROSITE" id="PS50082">
    <property type="entry name" value="WD_REPEATS_2"/>
    <property type="match status" value="1"/>
</dbReference>
<organism evidence="14 15">
    <name type="scientific">Cudoniella acicularis</name>
    <dbReference type="NCBI Taxonomy" id="354080"/>
    <lineage>
        <taxon>Eukaryota</taxon>
        <taxon>Fungi</taxon>
        <taxon>Dikarya</taxon>
        <taxon>Ascomycota</taxon>
        <taxon>Pezizomycotina</taxon>
        <taxon>Leotiomycetes</taxon>
        <taxon>Helotiales</taxon>
        <taxon>Tricladiaceae</taxon>
        <taxon>Cudoniella</taxon>
    </lineage>
</organism>
<dbReference type="GO" id="GO:0050660">
    <property type="term" value="F:flavin adenine dinucleotide binding"/>
    <property type="evidence" value="ECO:0007669"/>
    <property type="project" value="InterPro"/>
</dbReference>
<dbReference type="InterPro" id="IPR017383">
    <property type="entry name" value="ARPC1"/>
</dbReference>
<keyword evidence="6" id="KW-0677">Repeat</keyword>
<feature type="repeat" description="WD" evidence="13">
    <location>
        <begin position="50"/>
        <end position="82"/>
    </location>
</feature>
<proteinExistence type="inferred from homology"/>
<dbReference type="Gene3D" id="2.130.10.10">
    <property type="entry name" value="YVTN repeat-like/Quinoprotein amine dehydrogenase"/>
    <property type="match status" value="1"/>
</dbReference>
<evidence type="ECO:0000256" key="4">
    <source>
        <dbReference type="ARBA" id="ARBA00022574"/>
    </source>
</evidence>
<dbReference type="EMBL" id="JAAMPI010000112">
    <property type="protein sequence ID" value="KAF4635554.1"/>
    <property type="molecule type" value="Genomic_DNA"/>
</dbReference>
<keyword evidence="3" id="KW-0963">Cytoplasm</keyword>
<dbReference type="AlphaFoldDB" id="A0A8H4RTA2"/>
<evidence type="ECO:0000256" key="3">
    <source>
        <dbReference type="ARBA" id="ARBA00022490"/>
    </source>
</evidence>
<dbReference type="InterPro" id="IPR020946">
    <property type="entry name" value="Flavin_mOase-like"/>
</dbReference>
<evidence type="ECO:0000256" key="13">
    <source>
        <dbReference type="PROSITE-ProRule" id="PRU00221"/>
    </source>
</evidence>
<keyword evidence="4 13" id="KW-0853">WD repeat</keyword>
<dbReference type="Pfam" id="PF00743">
    <property type="entry name" value="FMO-like"/>
    <property type="match status" value="2"/>
</dbReference>
<evidence type="ECO:0000256" key="5">
    <source>
        <dbReference type="ARBA" id="ARBA00022630"/>
    </source>
</evidence>
<keyword evidence="8" id="KW-0560">Oxidoreductase</keyword>
<evidence type="ECO:0000313" key="15">
    <source>
        <dbReference type="Proteomes" id="UP000566819"/>
    </source>
</evidence>
<dbReference type="InterPro" id="IPR036322">
    <property type="entry name" value="WD40_repeat_dom_sf"/>
</dbReference>
<gene>
    <name evidence="14" type="ORF">G7Y89_g2541</name>
</gene>
<dbReference type="PANTHER" id="PTHR10709:SF2">
    <property type="entry name" value="ACTIN-RELATED PROTEIN 2_3 COMPLEX SUBUNIT"/>
    <property type="match status" value="1"/>
</dbReference>
<dbReference type="GO" id="GO:0005885">
    <property type="term" value="C:Arp2/3 protein complex"/>
    <property type="evidence" value="ECO:0007669"/>
    <property type="project" value="InterPro"/>
</dbReference>
<comment type="subcellular location">
    <subcellularLocation>
        <location evidence="1">Cytoplasm</location>
        <location evidence="1">Cytoskeleton</location>
    </subcellularLocation>
</comment>
<keyword evidence="15" id="KW-1185">Reference proteome</keyword>
<dbReference type="GO" id="GO:0034314">
    <property type="term" value="P:Arp2/3 complex-mediated actin nucleation"/>
    <property type="evidence" value="ECO:0007669"/>
    <property type="project" value="InterPro"/>
</dbReference>
<evidence type="ECO:0000313" key="14">
    <source>
        <dbReference type="EMBL" id="KAF4635554.1"/>
    </source>
</evidence>
<evidence type="ECO:0000256" key="2">
    <source>
        <dbReference type="ARBA" id="ARBA00006260"/>
    </source>
</evidence>
<keyword evidence="7" id="KW-0274">FAD</keyword>
<dbReference type="OrthoDB" id="406844at2759"/>
<evidence type="ECO:0000256" key="7">
    <source>
        <dbReference type="ARBA" id="ARBA00022827"/>
    </source>
</evidence>
<dbReference type="PROSITE" id="PS50294">
    <property type="entry name" value="WD_REPEATS_REGION"/>
    <property type="match status" value="1"/>
</dbReference>
<evidence type="ECO:0000256" key="9">
    <source>
        <dbReference type="ARBA" id="ARBA00023203"/>
    </source>
</evidence>
<dbReference type="InterPro" id="IPR001680">
    <property type="entry name" value="WD40_rpt"/>
</dbReference>
<evidence type="ECO:0000256" key="1">
    <source>
        <dbReference type="ARBA" id="ARBA00004245"/>
    </source>
</evidence>